<proteinExistence type="inferred from homology"/>
<dbReference type="AlphaFoldDB" id="A0A8J5VAY4"/>
<reference evidence="7" key="1">
    <citation type="submission" date="2020-03" db="EMBL/GenBank/DDBJ databases">
        <authorList>
            <person name="Chebbi M.A."/>
            <person name="Drezen J.M."/>
        </authorList>
    </citation>
    <scope>NUCLEOTIDE SEQUENCE</scope>
    <source>
        <tissue evidence="7">Whole body</tissue>
    </source>
</reference>
<organism evidence="7 8">
    <name type="scientific">Cotesia typhae</name>
    <dbReference type="NCBI Taxonomy" id="2053667"/>
    <lineage>
        <taxon>Eukaryota</taxon>
        <taxon>Metazoa</taxon>
        <taxon>Ecdysozoa</taxon>
        <taxon>Arthropoda</taxon>
        <taxon>Hexapoda</taxon>
        <taxon>Insecta</taxon>
        <taxon>Pterygota</taxon>
        <taxon>Neoptera</taxon>
        <taxon>Endopterygota</taxon>
        <taxon>Hymenoptera</taxon>
        <taxon>Apocrita</taxon>
        <taxon>Ichneumonoidea</taxon>
        <taxon>Braconidae</taxon>
        <taxon>Microgastrinae</taxon>
        <taxon>Cotesia</taxon>
    </lineage>
</organism>
<evidence type="ECO:0000256" key="4">
    <source>
        <dbReference type="ARBA" id="ARBA00022989"/>
    </source>
</evidence>
<dbReference type="PANTHER" id="PTHR12703:SF4">
    <property type="entry name" value="TRANSMEMBRANE PROTEIN 33"/>
    <property type="match status" value="1"/>
</dbReference>
<feature type="transmembrane region" description="Helical" evidence="6">
    <location>
        <begin position="157"/>
        <end position="183"/>
    </location>
</feature>
<dbReference type="Pfam" id="PF03661">
    <property type="entry name" value="TMEM33_Pom33"/>
    <property type="match status" value="1"/>
</dbReference>
<evidence type="ECO:0000256" key="6">
    <source>
        <dbReference type="SAM" id="Phobius"/>
    </source>
</evidence>
<accession>A0A8J5VAY4</accession>
<gene>
    <name evidence="7" type="ORF">G9C98_000392</name>
</gene>
<evidence type="ECO:0000256" key="2">
    <source>
        <dbReference type="ARBA" id="ARBA00007322"/>
    </source>
</evidence>
<keyword evidence="5 6" id="KW-0472">Membrane</keyword>
<evidence type="ECO:0000256" key="3">
    <source>
        <dbReference type="ARBA" id="ARBA00022692"/>
    </source>
</evidence>
<dbReference type="InterPro" id="IPR051645">
    <property type="entry name" value="PER33/POM33_regulator"/>
</dbReference>
<dbReference type="InterPro" id="IPR005344">
    <property type="entry name" value="TMEM33/Pom33"/>
</dbReference>
<evidence type="ECO:0000256" key="1">
    <source>
        <dbReference type="ARBA" id="ARBA00004141"/>
    </source>
</evidence>
<dbReference type="GO" id="GO:0071786">
    <property type="term" value="P:endoplasmic reticulum tubular network organization"/>
    <property type="evidence" value="ECO:0007669"/>
    <property type="project" value="TreeGrafter"/>
</dbReference>
<feature type="transmembrane region" description="Helical" evidence="6">
    <location>
        <begin position="89"/>
        <end position="110"/>
    </location>
</feature>
<protein>
    <submittedName>
        <fullName evidence="7">Uncharacterized protein</fullName>
    </submittedName>
</protein>
<comment type="similarity">
    <text evidence="2">Belongs to the PER33/POM33 family.</text>
</comment>
<keyword evidence="3 6" id="KW-0812">Transmembrane</keyword>
<evidence type="ECO:0000256" key="5">
    <source>
        <dbReference type="ARBA" id="ARBA00023136"/>
    </source>
</evidence>
<dbReference type="EMBL" id="JAAOIC020000032">
    <property type="protein sequence ID" value="KAG8039663.1"/>
    <property type="molecule type" value="Genomic_DNA"/>
</dbReference>
<dbReference type="GO" id="GO:0061024">
    <property type="term" value="P:membrane organization"/>
    <property type="evidence" value="ECO:0007669"/>
    <property type="project" value="TreeGrafter"/>
</dbReference>
<feature type="transmembrane region" description="Helical" evidence="6">
    <location>
        <begin position="227"/>
        <end position="251"/>
    </location>
</feature>
<keyword evidence="8" id="KW-1185">Reference proteome</keyword>
<evidence type="ECO:0000313" key="7">
    <source>
        <dbReference type="EMBL" id="KAG8039663.1"/>
    </source>
</evidence>
<comment type="subcellular location">
    <subcellularLocation>
        <location evidence="1">Membrane</location>
        <topology evidence="1">Multi-pass membrane protein</topology>
    </subcellularLocation>
</comment>
<reference evidence="7" key="2">
    <citation type="submission" date="2021-04" db="EMBL/GenBank/DDBJ databases">
        <title>Genome-wide patterns of bracovirus chromosomal integration into multiple host tissues during parasitism.</title>
        <authorList>
            <person name="Chebbi M.A.C."/>
        </authorList>
    </citation>
    <scope>NUCLEOTIDE SEQUENCE</scope>
    <source>
        <tissue evidence="7">Whole body</tissue>
    </source>
</reference>
<dbReference type="GO" id="GO:0016020">
    <property type="term" value="C:membrane"/>
    <property type="evidence" value="ECO:0007669"/>
    <property type="project" value="UniProtKB-SubCell"/>
</dbReference>
<dbReference type="Proteomes" id="UP000729913">
    <property type="component" value="Unassembled WGS sequence"/>
</dbReference>
<name>A0A8J5VAY4_9HYME</name>
<sequence length="311" mass="35341">MMTRSLDRETDCDNLLKSGSWYWSIEELVKPGTLHVLRCLCRGQFNNIRQCNTVKMADSPSSGSTDSSHQVEKGWGALKQHVLANKINAGLWATRVFTILFTIGYLIPVFGNSYNAYYKVLMSAAATSALRLHQRVPVVRLNMQFIEDLLMEDSCHYLLYSIIFLYVSPVTMVLIPVLLFAILHAASYSLALLDTLGQNSCWPARLMISLVEFQSSNILRLCGLCEIMILPLTIILVFSGRAGLLTPFVYYQFFKMRLSSRRNHFTRNTFHELRNALSLLSMRPSMPGVVRWLINVLLKITQQITPNPVPQ</sequence>
<comment type="caution">
    <text evidence="7">The sequence shown here is derived from an EMBL/GenBank/DDBJ whole genome shotgun (WGS) entry which is preliminary data.</text>
</comment>
<keyword evidence="4 6" id="KW-1133">Transmembrane helix</keyword>
<evidence type="ECO:0000313" key="8">
    <source>
        <dbReference type="Proteomes" id="UP000729913"/>
    </source>
</evidence>
<dbReference type="PANTHER" id="PTHR12703">
    <property type="entry name" value="TRANSMEMBRANE PROTEIN 33"/>
    <property type="match status" value="1"/>
</dbReference>
<dbReference type="GO" id="GO:0005783">
    <property type="term" value="C:endoplasmic reticulum"/>
    <property type="evidence" value="ECO:0007669"/>
    <property type="project" value="TreeGrafter"/>
</dbReference>
<dbReference type="OrthoDB" id="5581259at2759"/>